<keyword evidence="3" id="KW-1185">Reference proteome</keyword>
<reference evidence="2 3" key="1">
    <citation type="submission" date="2013-02" db="EMBL/GenBank/DDBJ databases">
        <title>Genome sequence of Clostridium saccharoperbutylacetonicum N1-4(HMT).</title>
        <authorList>
            <person name="Poehlein A."/>
            <person name="Daniel R."/>
        </authorList>
    </citation>
    <scope>NUCLEOTIDE SEQUENCE [LARGE SCALE GENOMIC DNA]</scope>
    <source>
        <strain evidence="3">N1-4(HMT)</strain>
    </source>
</reference>
<dbReference type="HOGENOM" id="CLU_531832_0_0_9"/>
<dbReference type="KEGG" id="csr:Cspa_c30640"/>
<organism evidence="2 3">
    <name type="scientific">Clostridium saccharoperbutylacetonicum N1-4(HMT)</name>
    <dbReference type="NCBI Taxonomy" id="931276"/>
    <lineage>
        <taxon>Bacteria</taxon>
        <taxon>Bacillati</taxon>
        <taxon>Bacillota</taxon>
        <taxon>Clostridia</taxon>
        <taxon>Eubacteriales</taxon>
        <taxon>Clostridiaceae</taxon>
        <taxon>Clostridium</taxon>
    </lineage>
</organism>
<evidence type="ECO:0000313" key="3">
    <source>
        <dbReference type="Proteomes" id="UP000011728"/>
    </source>
</evidence>
<accession>M1LUS3</accession>
<evidence type="ECO:0000313" key="2">
    <source>
        <dbReference type="EMBL" id="AGF56825.1"/>
    </source>
</evidence>
<keyword evidence="1" id="KW-0175">Coiled coil</keyword>
<feature type="coiled-coil region" evidence="1">
    <location>
        <begin position="318"/>
        <end position="398"/>
    </location>
</feature>
<evidence type="ECO:0000256" key="1">
    <source>
        <dbReference type="SAM" id="Coils"/>
    </source>
</evidence>
<proteinExistence type="predicted"/>
<dbReference type="PATRIC" id="fig|931276.5.peg.3081"/>
<dbReference type="Proteomes" id="UP000011728">
    <property type="component" value="Chromosome"/>
</dbReference>
<dbReference type="EMBL" id="CP004121">
    <property type="protein sequence ID" value="AGF56825.1"/>
    <property type="molecule type" value="Genomic_DNA"/>
</dbReference>
<gene>
    <name evidence="2" type="ORF">Cspa_c30640</name>
</gene>
<dbReference type="RefSeq" id="WP_015393144.1">
    <property type="nucleotide sequence ID" value="NC_020291.1"/>
</dbReference>
<sequence>MEYIENTSLNKINISSFSEIISNNLNIDSDIIKNYIFANISLGIAKRNDIKEEIDKLYSDTLQRYHNIIINPASADNIIISQGTLQHEISARKVLGILLEAEYEVNLRNKLLKLLRKYYPIIYTTVKKHDKEKLKNKYMKMDILTRNIEAKFDAALYLYFAVYISPEKVDQGFVMSILNDIEEFEFGNLINQDVENELKKYKIQIQEIKTLIKNKYGKFFSYKDILSHRNEDIHNLGDFMDDLFISNKININHTFVESEFIDIDKIILSYIRGSKNKKQDLIMPSIVSGIFIQSLINEYKNTRQRYIENNGEVKQCELDDIKAKLNYIEKENDTLKVEVADLIKEKLVYEKNLNNELKKLNNLHKQEIKTMENRIATLENKLKEEKNLRLELESFQEYQYNSIDNSEKIHIYNELEEYINNRKIIIIGGDKEWRRRFRIKYPRIRTLNGFNENFDIATLNNSDYIFFYTKYMNHSTFYKAMNYIKFNKCKFGYIGKTNINLVEHEIIENINKCEYVKFE</sequence>
<evidence type="ECO:0008006" key="4">
    <source>
        <dbReference type="Google" id="ProtNLM"/>
    </source>
</evidence>
<protein>
    <recommendedName>
        <fullName evidence="4">DUF2325 domain-containing protein</fullName>
    </recommendedName>
</protein>
<dbReference type="AlphaFoldDB" id="M1LUS3"/>
<name>M1LUS3_9CLOT</name>
<dbReference type="eggNOG" id="ENOG50310C8">
    <property type="taxonomic scope" value="Bacteria"/>
</dbReference>